<organism evidence="1 2">
    <name type="scientific">Nocardioides fonticola</name>
    <dbReference type="NCBI Taxonomy" id="450363"/>
    <lineage>
        <taxon>Bacteria</taxon>
        <taxon>Bacillati</taxon>
        <taxon>Actinomycetota</taxon>
        <taxon>Actinomycetes</taxon>
        <taxon>Propionibacteriales</taxon>
        <taxon>Nocardioidaceae</taxon>
        <taxon>Nocardioides</taxon>
    </lineage>
</organism>
<dbReference type="Proteomes" id="UP001501495">
    <property type="component" value="Unassembled WGS sequence"/>
</dbReference>
<protein>
    <submittedName>
        <fullName evidence="1">Uncharacterized protein</fullName>
    </submittedName>
</protein>
<reference evidence="2" key="1">
    <citation type="journal article" date="2019" name="Int. J. Syst. Evol. Microbiol.">
        <title>The Global Catalogue of Microorganisms (GCM) 10K type strain sequencing project: providing services to taxonomists for standard genome sequencing and annotation.</title>
        <authorList>
            <consortium name="The Broad Institute Genomics Platform"/>
            <consortium name="The Broad Institute Genome Sequencing Center for Infectious Disease"/>
            <person name="Wu L."/>
            <person name="Ma J."/>
        </authorList>
    </citation>
    <scope>NUCLEOTIDE SEQUENCE [LARGE SCALE GENOMIC DNA]</scope>
    <source>
        <strain evidence="2">JCM 16703</strain>
    </source>
</reference>
<evidence type="ECO:0000313" key="1">
    <source>
        <dbReference type="EMBL" id="GAA4114885.1"/>
    </source>
</evidence>
<gene>
    <name evidence="1" type="ORF">GCM10022215_13340</name>
</gene>
<sequence length="127" mass="13621">MGPHLADAFAHVLHDLEVCAAPIPRIEESDWQTWPGAESAMLGDVDGSGTGVWVDTTASAAERLAMLADQVQDWAVESVRRGTRSNWPPCPAHPANHPLQAVVVDDAAVWRCPRSAEVVAEIGHLVV</sequence>
<keyword evidence="2" id="KW-1185">Reference proteome</keyword>
<dbReference type="RefSeq" id="WP_344732499.1">
    <property type="nucleotide sequence ID" value="NZ_BAAAZH010000010.1"/>
</dbReference>
<comment type="caution">
    <text evidence="1">The sequence shown here is derived from an EMBL/GenBank/DDBJ whole genome shotgun (WGS) entry which is preliminary data.</text>
</comment>
<accession>A0ABP7XGT7</accession>
<dbReference type="EMBL" id="BAAAZH010000010">
    <property type="protein sequence ID" value="GAA4114885.1"/>
    <property type="molecule type" value="Genomic_DNA"/>
</dbReference>
<name>A0ABP7XGT7_9ACTN</name>
<proteinExistence type="predicted"/>
<evidence type="ECO:0000313" key="2">
    <source>
        <dbReference type="Proteomes" id="UP001501495"/>
    </source>
</evidence>